<dbReference type="PANTHER" id="PTHR34075">
    <property type="entry name" value="BLR3430 PROTEIN"/>
    <property type="match status" value="1"/>
</dbReference>
<feature type="domain" description="ChsH2 C-terminal OB-fold" evidence="1">
    <location>
        <begin position="61"/>
        <end position="117"/>
    </location>
</feature>
<gene>
    <name evidence="3" type="ORF">SAMEA1982600_05271</name>
</gene>
<dbReference type="Proteomes" id="UP000077037">
    <property type="component" value="Unassembled WGS sequence"/>
</dbReference>
<dbReference type="RefSeq" id="WP_082887491.1">
    <property type="nucleotide sequence ID" value="NZ_FKBS01000029.1"/>
</dbReference>
<dbReference type="OrthoDB" id="5514845at2"/>
<dbReference type="Pfam" id="PF01796">
    <property type="entry name" value="OB_ChsH2_C"/>
    <property type="match status" value="1"/>
</dbReference>
<dbReference type="InterPro" id="IPR022002">
    <property type="entry name" value="ChsH2_Znr"/>
</dbReference>
<dbReference type="InterPro" id="IPR012340">
    <property type="entry name" value="NA-bd_OB-fold"/>
</dbReference>
<accession>A0A157RMY1</accession>
<reference evidence="3 4" key="1">
    <citation type="submission" date="2016-03" db="EMBL/GenBank/DDBJ databases">
        <authorList>
            <consortium name="Pathogen Informatics"/>
        </authorList>
    </citation>
    <scope>NUCLEOTIDE SEQUENCE [LARGE SCALE GENOMIC DNA]</scope>
    <source>
        <strain evidence="3 4">NCTC13364</strain>
    </source>
</reference>
<dbReference type="Gene3D" id="6.10.30.10">
    <property type="match status" value="1"/>
</dbReference>
<organism evidence="3 4">
    <name type="scientific">Bordetella ansorpii</name>
    <dbReference type="NCBI Taxonomy" id="288768"/>
    <lineage>
        <taxon>Bacteria</taxon>
        <taxon>Pseudomonadati</taxon>
        <taxon>Pseudomonadota</taxon>
        <taxon>Betaproteobacteria</taxon>
        <taxon>Burkholderiales</taxon>
        <taxon>Alcaligenaceae</taxon>
        <taxon>Bordetella</taxon>
    </lineage>
</organism>
<sequence>MSQKSAIPAGATSVGPEKHYHDLLSQGQFQIQRCQGCKQAVFYPRAICPHCGDPRLDWFTPSGKGTVYSTTVVRRRAEQGGDYNVALVDLAEGPRMMSRVDGIAPDAVKIGMAVQVQLVDTPDGKLVVFKQEDRA</sequence>
<name>A0A157RMY1_9BORD</name>
<feature type="domain" description="ChsH2 rubredoxin-like zinc ribbon" evidence="2">
    <location>
        <begin position="23"/>
        <end position="56"/>
    </location>
</feature>
<evidence type="ECO:0000259" key="2">
    <source>
        <dbReference type="Pfam" id="PF12172"/>
    </source>
</evidence>
<proteinExistence type="predicted"/>
<dbReference type="EMBL" id="FKBS01000029">
    <property type="protein sequence ID" value="SAI59353.1"/>
    <property type="molecule type" value="Genomic_DNA"/>
</dbReference>
<dbReference type="Pfam" id="PF12172">
    <property type="entry name" value="zf-ChsH2"/>
    <property type="match status" value="1"/>
</dbReference>
<dbReference type="PANTHER" id="PTHR34075:SF5">
    <property type="entry name" value="BLR3430 PROTEIN"/>
    <property type="match status" value="1"/>
</dbReference>
<dbReference type="InterPro" id="IPR002878">
    <property type="entry name" value="ChsH2_C"/>
</dbReference>
<protein>
    <submittedName>
        <fullName evidence="3">Predicted nucleic-acid-binding protein containing a Zn-ribbon</fullName>
    </submittedName>
</protein>
<evidence type="ECO:0000313" key="4">
    <source>
        <dbReference type="Proteomes" id="UP000077037"/>
    </source>
</evidence>
<dbReference type="InterPro" id="IPR052513">
    <property type="entry name" value="Thioester_dehydratase-like"/>
</dbReference>
<dbReference type="SUPFAM" id="SSF50249">
    <property type="entry name" value="Nucleic acid-binding proteins"/>
    <property type="match status" value="1"/>
</dbReference>
<evidence type="ECO:0000259" key="1">
    <source>
        <dbReference type="Pfam" id="PF01796"/>
    </source>
</evidence>
<dbReference type="AlphaFoldDB" id="A0A157RMY1"/>
<evidence type="ECO:0000313" key="3">
    <source>
        <dbReference type="EMBL" id="SAI59353.1"/>
    </source>
</evidence>